<accession>A0A656KGS9</accession>
<dbReference type="EMBL" id="KE375127">
    <property type="protein sequence ID" value="EPQ63340.1"/>
    <property type="molecule type" value="Genomic_DNA"/>
</dbReference>
<protein>
    <submittedName>
        <fullName evidence="2">Uncharacterized protein</fullName>
    </submittedName>
</protein>
<dbReference type="AlphaFoldDB" id="A0A656KGS9"/>
<name>A0A656KGS9_BLUGR</name>
<feature type="region of interest" description="Disordered" evidence="1">
    <location>
        <begin position="1"/>
        <end position="25"/>
    </location>
</feature>
<proteinExistence type="predicted"/>
<feature type="region of interest" description="Disordered" evidence="1">
    <location>
        <begin position="38"/>
        <end position="204"/>
    </location>
</feature>
<evidence type="ECO:0000313" key="2">
    <source>
        <dbReference type="EMBL" id="EPQ63340.1"/>
    </source>
</evidence>
<evidence type="ECO:0000313" key="3">
    <source>
        <dbReference type="Proteomes" id="UP000053110"/>
    </source>
</evidence>
<organism evidence="2 3">
    <name type="scientific">Blumeria graminis f. sp. tritici 96224</name>
    <dbReference type="NCBI Taxonomy" id="1268274"/>
    <lineage>
        <taxon>Eukaryota</taxon>
        <taxon>Fungi</taxon>
        <taxon>Dikarya</taxon>
        <taxon>Ascomycota</taxon>
        <taxon>Pezizomycotina</taxon>
        <taxon>Leotiomycetes</taxon>
        <taxon>Erysiphales</taxon>
        <taxon>Erysiphaceae</taxon>
        <taxon>Blumeria</taxon>
    </lineage>
</organism>
<feature type="compositionally biased region" description="Low complexity" evidence="1">
    <location>
        <begin position="88"/>
        <end position="100"/>
    </location>
</feature>
<dbReference type="OrthoDB" id="3439035at2759"/>
<dbReference type="Proteomes" id="UP000053110">
    <property type="component" value="Unassembled WGS sequence"/>
</dbReference>
<feature type="compositionally biased region" description="Basic and acidic residues" evidence="1">
    <location>
        <begin position="299"/>
        <end position="309"/>
    </location>
</feature>
<gene>
    <name evidence="2" type="ORF">BGT96224_4064</name>
</gene>
<feature type="compositionally biased region" description="Basic and acidic residues" evidence="1">
    <location>
        <begin position="162"/>
        <end position="197"/>
    </location>
</feature>
<feature type="region of interest" description="Disordered" evidence="1">
    <location>
        <begin position="299"/>
        <end position="320"/>
    </location>
</feature>
<evidence type="ECO:0000256" key="1">
    <source>
        <dbReference type="SAM" id="MobiDB-lite"/>
    </source>
</evidence>
<feature type="compositionally biased region" description="Low complexity" evidence="1">
    <location>
        <begin position="67"/>
        <end position="80"/>
    </location>
</feature>
<sequence length="692" mass="78827">MTSLKPVYKIPQTTFPNLNGPISKEEWKVNSPWDADDDFTAGSHLISSPTLKFSKTKRSNAQKSRIPSFISISKNPSSSEEFPDSKLSPKSIKGSSRSSPEQTSLSCGNLHPVMGDNNFESDGVKHEASSTLTSWRGKHQQTSNPDSRLAEKMALAEFSVGDNDRNTERNGVRLSEKARSKDVSPVDVEAFSKDQSENPKVSSVGSSVLIKPNQDCHIISEIKPNREDNFELKISEQAITSTSTDSSPEDYPISKNSQFKFLPTENSEINPEYKALCRSSSLSKLDKIPDECAVDEIESRKQFGTDNRSDQSSIQPYPSRLDKNFAEYEETPRPKADVLALPTPKVLGAYIQTPLLSAEPDGLLQTRITRRRAISLEGQNFKFEGQNSSQIMQLQTRYTTQTSCLMPTDRSTLARPRLINTSRRITVSDDLRRIKMEENIEDSGLDFMFEGDRQTDRLINSDSQVAMDSLEFNRNRVLPIFPASEEKFESIIIERMNQRLKNASYSIHDARQGIERLERQVSTSPKPWAHIDKPDLIKGSSIATKITRLFIIKHRMETEENSGIFRDRGWRFTWIGLVFCTLWLWYIVETAMCEAFCHPRYSNQNTWQPSDPFFPWALPTKLDQWTGGIVSRSAEDILDWYDPGRHQRWRRPQQAYSGHDWWLGGYGPAPTMIRTFGQSETDNMNDDEEIWN</sequence>
<feature type="compositionally biased region" description="Polar residues" evidence="1">
    <location>
        <begin position="129"/>
        <end position="146"/>
    </location>
</feature>
<reference evidence="3" key="1">
    <citation type="journal article" date="2013" name="Nat. Genet.">
        <title>The wheat powdery mildew genome shows the unique evolution of an obligate biotroph.</title>
        <authorList>
            <person name="Wicker T."/>
            <person name="Oberhaensli S."/>
            <person name="Parlange F."/>
            <person name="Buchmann J.P."/>
            <person name="Shatalina M."/>
            <person name="Roffler S."/>
            <person name="Ben-David R."/>
            <person name="Dolezel J."/>
            <person name="Simkova H."/>
            <person name="Schulze-Lefert P."/>
            <person name="Spanu P.D."/>
            <person name="Bruggmann R."/>
            <person name="Amselem J."/>
            <person name="Quesneville H."/>
            <person name="Ver Loren van Themaat E."/>
            <person name="Paape T."/>
            <person name="Shimizu K.K."/>
            <person name="Keller B."/>
        </authorList>
    </citation>
    <scope>NUCLEOTIDE SEQUENCE [LARGE SCALE GENOMIC DNA]</scope>
    <source>
        <strain evidence="3">96224</strain>
    </source>
</reference>